<dbReference type="Gene3D" id="1.20.120.530">
    <property type="entry name" value="GntR ligand-binding domain-like"/>
    <property type="match status" value="1"/>
</dbReference>
<dbReference type="SUPFAM" id="SSF48008">
    <property type="entry name" value="GntR ligand-binding domain-like"/>
    <property type="match status" value="1"/>
</dbReference>
<dbReference type="PANTHER" id="PTHR43537:SF24">
    <property type="entry name" value="GLUCONATE OPERON TRANSCRIPTIONAL REPRESSOR"/>
    <property type="match status" value="1"/>
</dbReference>
<keyword evidence="1" id="KW-0805">Transcription regulation</keyword>
<dbReference type="SUPFAM" id="SSF46785">
    <property type="entry name" value="Winged helix' DNA-binding domain"/>
    <property type="match status" value="1"/>
</dbReference>
<dbReference type="EMBL" id="DVGA01000003">
    <property type="protein sequence ID" value="HIQ77651.1"/>
    <property type="molecule type" value="Genomic_DNA"/>
</dbReference>
<reference evidence="5" key="2">
    <citation type="journal article" date="2021" name="PeerJ">
        <title>Extensive microbial diversity within the chicken gut microbiome revealed by metagenomics and culture.</title>
        <authorList>
            <person name="Gilroy R."/>
            <person name="Ravi A."/>
            <person name="Getino M."/>
            <person name="Pursley I."/>
            <person name="Horton D.L."/>
            <person name="Alikhan N.F."/>
            <person name="Baker D."/>
            <person name="Gharbi K."/>
            <person name="Hall N."/>
            <person name="Watson M."/>
            <person name="Adriaenssens E.M."/>
            <person name="Foster-Nyarko E."/>
            <person name="Jarju S."/>
            <person name="Secka A."/>
            <person name="Antonio M."/>
            <person name="Oren A."/>
            <person name="Chaudhuri R.R."/>
            <person name="La Ragione R."/>
            <person name="Hildebrand F."/>
            <person name="Pallen M.J."/>
        </authorList>
    </citation>
    <scope>NUCLEOTIDE SEQUENCE</scope>
    <source>
        <strain evidence="5">ChiBcolR7-354</strain>
    </source>
</reference>
<dbReference type="PANTHER" id="PTHR43537">
    <property type="entry name" value="TRANSCRIPTIONAL REGULATOR, GNTR FAMILY"/>
    <property type="match status" value="1"/>
</dbReference>
<sequence>MVSFERLGAESLIDRIRGELVGKILSGELHPGDRLPPERDMAEQMGVSRSSLHQAVLQLETQGFLKIESRRGTVVADYRKHPTPQSLSALLGYGSIEIDEPLFRDMMDARIWLETGCARRACRNIYESTFEEMREIAERIETERDDLPGIVYRYHYLLTQASGNSIFSMMFRAFEPVITTLITRYYTMRDADIAAEARMHRELLGHIRAGDEDAAAECVERLLRLGMDALGRKYEK</sequence>
<dbReference type="InterPro" id="IPR036390">
    <property type="entry name" value="WH_DNA-bd_sf"/>
</dbReference>
<dbReference type="PROSITE" id="PS50949">
    <property type="entry name" value="HTH_GNTR"/>
    <property type="match status" value="1"/>
</dbReference>
<protein>
    <submittedName>
        <fullName evidence="5">FadR family transcriptional regulator</fullName>
    </submittedName>
</protein>
<feature type="domain" description="HTH gntR-type" evidence="4">
    <location>
        <begin position="10"/>
        <end position="78"/>
    </location>
</feature>
<dbReference type="InterPro" id="IPR000524">
    <property type="entry name" value="Tscrpt_reg_HTH_GntR"/>
</dbReference>
<dbReference type="Pfam" id="PF00392">
    <property type="entry name" value="GntR"/>
    <property type="match status" value="1"/>
</dbReference>
<dbReference type="InterPro" id="IPR036388">
    <property type="entry name" value="WH-like_DNA-bd_sf"/>
</dbReference>
<accession>A0A9D0ZCC9</accession>
<dbReference type="SMART" id="SM00345">
    <property type="entry name" value="HTH_GNTR"/>
    <property type="match status" value="1"/>
</dbReference>
<dbReference type="InterPro" id="IPR011711">
    <property type="entry name" value="GntR_C"/>
</dbReference>
<evidence type="ECO:0000259" key="4">
    <source>
        <dbReference type="PROSITE" id="PS50949"/>
    </source>
</evidence>
<dbReference type="GO" id="GO:0003677">
    <property type="term" value="F:DNA binding"/>
    <property type="evidence" value="ECO:0007669"/>
    <property type="project" value="UniProtKB-KW"/>
</dbReference>
<dbReference type="InterPro" id="IPR008920">
    <property type="entry name" value="TF_FadR/GntR_C"/>
</dbReference>
<keyword evidence="2" id="KW-0238">DNA-binding</keyword>
<comment type="caution">
    <text evidence="5">The sequence shown here is derived from an EMBL/GenBank/DDBJ whole genome shotgun (WGS) entry which is preliminary data.</text>
</comment>
<dbReference type="Gene3D" id="1.10.10.10">
    <property type="entry name" value="Winged helix-like DNA-binding domain superfamily/Winged helix DNA-binding domain"/>
    <property type="match status" value="1"/>
</dbReference>
<keyword evidence="3" id="KW-0804">Transcription</keyword>
<name>A0A9D0ZCC9_9FIRM</name>
<proteinExistence type="predicted"/>
<dbReference type="PRINTS" id="PR00035">
    <property type="entry name" value="HTHGNTR"/>
</dbReference>
<evidence type="ECO:0000256" key="2">
    <source>
        <dbReference type="ARBA" id="ARBA00023125"/>
    </source>
</evidence>
<evidence type="ECO:0000256" key="3">
    <source>
        <dbReference type="ARBA" id="ARBA00023163"/>
    </source>
</evidence>
<dbReference type="Proteomes" id="UP000824262">
    <property type="component" value="Unassembled WGS sequence"/>
</dbReference>
<gene>
    <name evidence="5" type="ORF">IAB77_00150</name>
</gene>
<dbReference type="AlphaFoldDB" id="A0A9D0ZCC9"/>
<dbReference type="GO" id="GO:0003700">
    <property type="term" value="F:DNA-binding transcription factor activity"/>
    <property type="evidence" value="ECO:0007669"/>
    <property type="project" value="InterPro"/>
</dbReference>
<organism evidence="5 6">
    <name type="scientific">Candidatus Scatomorpha intestinavium</name>
    <dbReference type="NCBI Taxonomy" id="2840922"/>
    <lineage>
        <taxon>Bacteria</taxon>
        <taxon>Bacillati</taxon>
        <taxon>Bacillota</taxon>
        <taxon>Clostridia</taxon>
        <taxon>Eubacteriales</taxon>
        <taxon>Candidatus Scatomorpha</taxon>
    </lineage>
</organism>
<dbReference type="CDD" id="cd07377">
    <property type="entry name" value="WHTH_GntR"/>
    <property type="match status" value="1"/>
</dbReference>
<dbReference type="Pfam" id="PF07729">
    <property type="entry name" value="FCD"/>
    <property type="match status" value="1"/>
</dbReference>
<dbReference type="SMART" id="SM00895">
    <property type="entry name" value="FCD"/>
    <property type="match status" value="1"/>
</dbReference>
<evidence type="ECO:0000256" key="1">
    <source>
        <dbReference type="ARBA" id="ARBA00023015"/>
    </source>
</evidence>
<evidence type="ECO:0000313" key="6">
    <source>
        <dbReference type="Proteomes" id="UP000824262"/>
    </source>
</evidence>
<evidence type="ECO:0000313" key="5">
    <source>
        <dbReference type="EMBL" id="HIQ77651.1"/>
    </source>
</evidence>
<reference evidence="5" key="1">
    <citation type="submission" date="2020-10" db="EMBL/GenBank/DDBJ databases">
        <authorList>
            <person name="Gilroy R."/>
        </authorList>
    </citation>
    <scope>NUCLEOTIDE SEQUENCE</scope>
    <source>
        <strain evidence="5">ChiBcolR7-354</strain>
    </source>
</reference>